<keyword evidence="2" id="KW-0540">Nuclease</keyword>
<keyword evidence="3" id="KW-0378">Hydrolase</keyword>
<evidence type="ECO:0000256" key="3">
    <source>
        <dbReference type="ARBA" id="ARBA00022801"/>
    </source>
</evidence>
<dbReference type="GO" id="GO:0003676">
    <property type="term" value="F:nucleic acid binding"/>
    <property type="evidence" value="ECO:0007669"/>
    <property type="project" value="InterPro"/>
</dbReference>
<dbReference type="InterPro" id="IPR036397">
    <property type="entry name" value="RNaseH_sf"/>
</dbReference>
<protein>
    <submittedName>
        <fullName evidence="5">Ribonuclease H-like protein</fullName>
    </submittedName>
</protein>
<dbReference type="FunFam" id="3.30.420.10:FF:000003">
    <property type="entry name" value="Oligoribonuclease"/>
    <property type="match status" value="1"/>
</dbReference>
<dbReference type="GO" id="GO:0005739">
    <property type="term" value="C:mitochondrion"/>
    <property type="evidence" value="ECO:0007669"/>
    <property type="project" value="TreeGrafter"/>
</dbReference>
<dbReference type="GeneID" id="26305386"/>
<dbReference type="PANTHER" id="PTHR11046:SF0">
    <property type="entry name" value="OLIGORIBONUCLEASE, MITOCHONDRIAL"/>
    <property type="match status" value="1"/>
</dbReference>
<gene>
    <name evidence="5" type="ORF">PAN0_012d4525</name>
</gene>
<evidence type="ECO:0000313" key="5">
    <source>
        <dbReference type="EMBL" id="GAK66303.1"/>
    </source>
</evidence>
<dbReference type="InterPro" id="IPR013520">
    <property type="entry name" value="Ribonucl_H"/>
</dbReference>
<dbReference type="NCBIfam" id="NF003765">
    <property type="entry name" value="PRK05359.1"/>
    <property type="match status" value="1"/>
</dbReference>
<comment type="similarity">
    <text evidence="1">Belongs to the oligoribonuclease family.</text>
</comment>
<dbReference type="CDD" id="cd06135">
    <property type="entry name" value="Orn"/>
    <property type="match status" value="1"/>
</dbReference>
<reference evidence="6" key="1">
    <citation type="journal article" date="2014" name="Genome Announc.">
        <title>Draft Genome Sequence of the Yeast Pseudozyma antarctica Type Strain JCM10317, a Producer of the Glycolipid Biosurfactants, Mannosylerythritol Lipids.</title>
        <authorList>
            <person name="Saika A."/>
            <person name="Koike H."/>
            <person name="Hori T."/>
            <person name="Fukuoka T."/>
            <person name="Sato S."/>
            <person name="Habe H."/>
            <person name="Kitamoto D."/>
            <person name="Morita T."/>
        </authorList>
    </citation>
    <scope>NUCLEOTIDE SEQUENCE [LARGE SCALE GENOMIC DNA]</scope>
    <source>
        <strain evidence="6">JCM 10317</strain>
    </source>
</reference>
<dbReference type="EMBL" id="DF830079">
    <property type="protein sequence ID" value="GAK66303.1"/>
    <property type="molecule type" value="Genomic_DNA"/>
</dbReference>
<dbReference type="PANTHER" id="PTHR11046">
    <property type="entry name" value="OLIGORIBONUCLEASE, MITOCHONDRIAL"/>
    <property type="match status" value="1"/>
</dbReference>
<dbReference type="InterPro" id="IPR022894">
    <property type="entry name" value="Oligoribonuclease"/>
</dbReference>
<keyword evidence="6" id="KW-1185">Reference proteome</keyword>
<dbReference type="SMART" id="SM00479">
    <property type="entry name" value="EXOIII"/>
    <property type="match status" value="1"/>
</dbReference>
<name>A0A081CI07_PSEA2</name>
<dbReference type="SUPFAM" id="SSF53098">
    <property type="entry name" value="Ribonuclease H-like"/>
    <property type="match status" value="1"/>
</dbReference>
<sequence>MIRAQPFRHLARLRPRTRIRILHTSPPQAGLWSALTALFEPLATMEAEGLSPIPPPPATRRLDAGDGPLVWIDCEMTGLTTADQLLEVACIITDGDLTPLDGGVSYVIKTPKDVLDNMNAWCVRQHGESGLTAECQSDSSHPHASVRAALLAYVRDRVPTPNAACLAGNTVHADKVFLVKEMPELVQHLHYRIVDVSSIKELAKRWYGQDALYKHPQQSKGQAHRALFDINASIDELKWYRQTLFKPNTA</sequence>
<dbReference type="AlphaFoldDB" id="A0A081CI07"/>
<evidence type="ECO:0000256" key="2">
    <source>
        <dbReference type="ARBA" id="ARBA00022722"/>
    </source>
</evidence>
<keyword evidence="4" id="KW-0269">Exonuclease</keyword>
<organism evidence="5 6">
    <name type="scientific">Pseudozyma antarctica</name>
    <name type="common">Yeast</name>
    <name type="synonym">Candida antarctica</name>
    <dbReference type="NCBI Taxonomy" id="84753"/>
    <lineage>
        <taxon>Eukaryota</taxon>
        <taxon>Fungi</taxon>
        <taxon>Dikarya</taxon>
        <taxon>Basidiomycota</taxon>
        <taxon>Ustilaginomycotina</taxon>
        <taxon>Ustilaginomycetes</taxon>
        <taxon>Ustilaginales</taxon>
        <taxon>Ustilaginaceae</taxon>
        <taxon>Moesziomyces</taxon>
    </lineage>
</organism>
<dbReference type="OrthoDB" id="270189at2759"/>
<dbReference type="HOGENOM" id="CLU_064761_3_1_1"/>
<evidence type="ECO:0000256" key="1">
    <source>
        <dbReference type="ARBA" id="ARBA00009921"/>
    </source>
</evidence>
<dbReference type="Gene3D" id="3.30.420.10">
    <property type="entry name" value="Ribonuclease H-like superfamily/Ribonuclease H"/>
    <property type="match status" value="1"/>
</dbReference>
<dbReference type="Proteomes" id="UP000053758">
    <property type="component" value="Unassembled WGS sequence"/>
</dbReference>
<accession>A0A081CI07</accession>
<dbReference type="RefSeq" id="XP_014655548.1">
    <property type="nucleotide sequence ID" value="XM_014800062.1"/>
</dbReference>
<proteinExistence type="inferred from homology"/>
<dbReference type="InterPro" id="IPR012337">
    <property type="entry name" value="RNaseH-like_sf"/>
</dbReference>
<dbReference type="GO" id="GO:0000175">
    <property type="term" value="F:3'-5'-RNA exonuclease activity"/>
    <property type="evidence" value="ECO:0007669"/>
    <property type="project" value="InterPro"/>
</dbReference>
<evidence type="ECO:0000256" key="4">
    <source>
        <dbReference type="ARBA" id="ARBA00022839"/>
    </source>
</evidence>
<evidence type="ECO:0000313" key="6">
    <source>
        <dbReference type="Proteomes" id="UP000053758"/>
    </source>
</evidence>
<dbReference type="Pfam" id="PF00929">
    <property type="entry name" value="RNase_T"/>
    <property type="match status" value="1"/>
</dbReference>